<dbReference type="RefSeq" id="WP_166508255.1">
    <property type="nucleotide sequence ID" value="NZ_CP043026.1"/>
</dbReference>
<evidence type="ECO:0000313" key="1">
    <source>
        <dbReference type="EMBL" id="QEH61876.1"/>
    </source>
</evidence>
<keyword evidence="2" id="KW-1185">Reference proteome</keyword>
<gene>
    <name evidence="1" type="ORF">SCHIN_v1c06790</name>
</gene>
<dbReference type="Proteomes" id="UP000323144">
    <property type="component" value="Chromosome"/>
</dbReference>
<organism evidence="1 2">
    <name type="scientific">Spiroplasma chinense</name>
    <dbReference type="NCBI Taxonomy" id="216932"/>
    <lineage>
        <taxon>Bacteria</taxon>
        <taxon>Bacillati</taxon>
        <taxon>Mycoplasmatota</taxon>
        <taxon>Mollicutes</taxon>
        <taxon>Entomoplasmatales</taxon>
        <taxon>Spiroplasmataceae</taxon>
        <taxon>Spiroplasma</taxon>
    </lineage>
</organism>
<protein>
    <submittedName>
        <fullName evidence="1">Uncharacterized protein</fullName>
    </submittedName>
</protein>
<name>A0A5B9Y591_9MOLU</name>
<accession>A0A5B9Y591</accession>
<proteinExistence type="predicted"/>
<evidence type="ECO:0000313" key="2">
    <source>
        <dbReference type="Proteomes" id="UP000323144"/>
    </source>
</evidence>
<dbReference type="EMBL" id="CP043026">
    <property type="protein sequence ID" value="QEH61876.1"/>
    <property type="molecule type" value="Genomic_DNA"/>
</dbReference>
<dbReference type="KEGG" id="schi:SCHIN_v1c06790"/>
<dbReference type="AlphaFoldDB" id="A0A5B9Y591"/>
<reference evidence="1 2" key="1">
    <citation type="submission" date="2019-08" db="EMBL/GenBank/DDBJ databases">
        <title>Complete genome sequence of Spiroplasma chinense CCH (DSM 19755).</title>
        <authorList>
            <person name="Shen H.-Y."/>
            <person name="Lin Y.-C."/>
            <person name="Chou L."/>
            <person name="Kuo C.-H."/>
        </authorList>
    </citation>
    <scope>NUCLEOTIDE SEQUENCE [LARGE SCALE GENOMIC DNA]</scope>
    <source>
        <strain evidence="1 2">CCH</strain>
    </source>
</reference>
<sequence length="501" mass="59691">MGIKNLKELNSEVSKFSANSINDIKKHFMIEFVKYFYKTKFNQDFGNQKNYLTKGFCDFLTFNYVNSFLTSSFDKNNFKLISDYLKTSKFLIEKKNIRNVLIITAKKVDKFDKNITDFVNEITQTNKWNVKIRNIEWYNTKHFQEDIQHSQKLENAEEILIKHFKKFDKNLFNEITEEKFSHIKLDYEGMWANFFTRNVIPSFAKYLFTPKNVENDSNKEMIKKVLNSIEPGTLIIYLNNVKVNSLYKTAFLDNVDVFAKTVKNDCPVLTVGDYEELNLVKLLTTNNFKNLNEVLNYLNPSIYDVIEEEKVVEEEKNVENNIVPKDKDTLNMYWNEILESKNLDTTEDKDFFVDESDLLKTVTFKEPVDLVNIENEKKFKLSEHFNKFYDDSNYEDEKTYLKTLKEYKKNFKEFIKFFEEAIVGIKITSNKVDKVAQNNFRSKIFEKNFDELNRFLDSKNMQFERQLSSSFIELQDLLNFYSLYLKVKTSLFEIDFINANY</sequence>